<accession>J9GA19</accession>
<organism evidence="1">
    <name type="scientific">gut metagenome</name>
    <dbReference type="NCBI Taxonomy" id="749906"/>
    <lineage>
        <taxon>unclassified sequences</taxon>
        <taxon>metagenomes</taxon>
        <taxon>organismal metagenomes</taxon>
    </lineage>
</organism>
<dbReference type="AlphaFoldDB" id="J9GA19"/>
<gene>
    <name evidence="1" type="ORF">EVA_08199</name>
</gene>
<dbReference type="EMBL" id="AMCI01002075">
    <property type="protein sequence ID" value="EJX03694.1"/>
    <property type="molecule type" value="Genomic_DNA"/>
</dbReference>
<comment type="caution">
    <text evidence="1">The sequence shown here is derived from an EMBL/GenBank/DDBJ whole genome shotgun (WGS) entry which is preliminary data.</text>
</comment>
<feature type="non-terminal residue" evidence="1">
    <location>
        <position position="1"/>
    </location>
</feature>
<name>J9GA19_9ZZZZ</name>
<reference evidence="1" key="1">
    <citation type="journal article" date="2012" name="PLoS ONE">
        <title>Gene sets for utilization of primary and secondary nutrition supplies in the distal gut of endangered iberian lynx.</title>
        <authorList>
            <person name="Alcaide M."/>
            <person name="Messina E."/>
            <person name="Richter M."/>
            <person name="Bargiela R."/>
            <person name="Peplies J."/>
            <person name="Huws S.A."/>
            <person name="Newbold C.J."/>
            <person name="Golyshin P.N."/>
            <person name="Simon M.A."/>
            <person name="Lopez G."/>
            <person name="Yakimov M.M."/>
            <person name="Ferrer M."/>
        </authorList>
    </citation>
    <scope>NUCLEOTIDE SEQUENCE</scope>
</reference>
<proteinExistence type="predicted"/>
<evidence type="ECO:0000313" key="1">
    <source>
        <dbReference type="EMBL" id="EJX03694.1"/>
    </source>
</evidence>
<protein>
    <submittedName>
        <fullName evidence="1">Uncharacterized protein</fullName>
    </submittedName>
</protein>
<sequence>GLCYLADLKIQKKDRDANSKGTMLLLRVQMIEYHEKWIARGYVTKHGLENFIEMYDSYHDLGGNGVATQLLEEVKELPIRG</sequence>